<keyword evidence="12" id="KW-0670">Pyruvate</keyword>
<feature type="active site" description="Proton donor" evidence="12">
    <location>
        <position position="116"/>
    </location>
</feature>
<evidence type="ECO:0000256" key="5">
    <source>
        <dbReference type="ARBA" id="ARBA00022679"/>
    </source>
</evidence>
<keyword evidence="8 12" id="KW-0131">Cell cycle</keyword>
<name>A0A1F5SWU1_9BACT</name>
<dbReference type="InterPro" id="IPR050068">
    <property type="entry name" value="MurA_subfamily"/>
</dbReference>
<dbReference type="AlphaFoldDB" id="A0A1F5SWU1"/>
<accession>A0A1F5SWU1</accession>
<dbReference type="NCBIfam" id="NF006873">
    <property type="entry name" value="PRK09369.1"/>
    <property type="match status" value="1"/>
</dbReference>
<dbReference type="Pfam" id="PF00275">
    <property type="entry name" value="EPSP_synthase"/>
    <property type="match status" value="1"/>
</dbReference>
<comment type="caution">
    <text evidence="14">The sequence shown here is derived from an EMBL/GenBank/DDBJ whole genome shotgun (WGS) entry which is preliminary data.</text>
</comment>
<evidence type="ECO:0000256" key="4">
    <source>
        <dbReference type="ARBA" id="ARBA00022618"/>
    </source>
</evidence>
<evidence type="ECO:0000256" key="11">
    <source>
        <dbReference type="ARBA" id="ARBA00047527"/>
    </source>
</evidence>
<dbReference type="EMBL" id="MFGJ01000008">
    <property type="protein sequence ID" value="OGF30923.1"/>
    <property type="molecule type" value="Genomic_DNA"/>
</dbReference>
<feature type="modified residue" description="2-(S-cysteinyl)pyruvic acid O-phosphothioketal" evidence="12">
    <location>
        <position position="116"/>
    </location>
</feature>
<dbReference type="GO" id="GO:0019277">
    <property type="term" value="P:UDP-N-acetylgalactosamine biosynthetic process"/>
    <property type="evidence" value="ECO:0007669"/>
    <property type="project" value="InterPro"/>
</dbReference>
<dbReference type="GO" id="GO:0005737">
    <property type="term" value="C:cytoplasm"/>
    <property type="evidence" value="ECO:0007669"/>
    <property type="project" value="UniProtKB-SubCell"/>
</dbReference>
<organism evidence="14 15">
    <name type="scientific">Candidatus Falkowbacteria bacterium RIFOXYC2_FULL_36_12</name>
    <dbReference type="NCBI Taxonomy" id="1798002"/>
    <lineage>
        <taxon>Bacteria</taxon>
        <taxon>Candidatus Falkowiibacteriota</taxon>
    </lineage>
</organism>
<keyword evidence="9 12" id="KW-0961">Cell wall biogenesis/degradation</keyword>
<dbReference type="CDD" id="cd01555">
    <property type="entry name" value="UdpNAET"/>
    <property type="match status" value="1"/>
</dbReference>
<keyword evidence="4 12" id="KW-0132">Cell division</keyword>
<dbReference type="InterPro" id="IPR036968">
    <property type="entry name" value="Enolpyruvate_Tfrase_sf"/>
</dbReference>
<feature type="binding site" evidence="12">
    <location>
        <position position="304"/>
    </location>
    <ligand>
        <name>UDP-N-acetyl-alpha-D-glucosamine</name>
        <dbReference type="ChEBI" id="CHEBI:57705"/>
    </ligand>
</feature>
<evidence type="ECO:0000256" key="1">
    <source>
        <dbReference type="ARBA" id="ARBA00004496"/>
    </source>
</evidence>
<dbReference type="PANTHER" id="PTHR43783:SF1">
    <property type="entry name" value="UDP-N-ACETYLGLUCOSAMINE 1-CARBOXYVINYLTRANSFERASE"/>
    <property type="match status" value="1"/>
</dbReference>
<comment type="caution">
    <text evidence="12">Lacks conserved residue(s) required for the propagation of feature annotation.</text>
</comment>
<dbReference type="HAMAP" id="MF_00111">
    <property type="entry name" value="MurA"/>
    <property type="match status" value="1"/>
</dbReference>
<evidence type="ECO:0000256" key="6">
    <source>
        <dbReference type="ARBA" id="ARBA00022960"/>
    </source>
</evidence>
<comment type="function">
    <text evidence="12">Cell wall formation. Adds enolpyruvyl to UDP-N-acetylglucosamine.</text>
</comment>
<evidence type="ECO:0000256" key="8">
    <source>
        <dbReference type="ARBA" id="ARBA00023306"/>
    </source>
</evidence>
<dbReference type="GO" id="GO:0071555">
    <property type="term" value="P:cell wall organization"/>
    <property type="evidence" value="ECO:0007669"/>
    <property type="project" value="UniProtKB-KW"/>
</dbReference>
<dbReference type="SUPFAM" id="SSF55205">
    <property type="entry name" value="EPT/RTPC-like"/>
    <property type="match status" value="1"/>
</dbReference>
<keyword evidence="3 12" id="KW-0963">Cytoplasm</keyword>
<feature type="binding site" evidence="12">
    <location>
        <begin position="22"/>
        <end position="23"/>
    </location>
    <ligand>
        <name>phosphoenolpyruvate</name>
        <dbReference type="ChEBI" id="CHEBI:58702"/>
    </ligand>
</feature>
<evidence type="ECO:0000256" key="7">
    <source>
        <dbReference type="ARBA" id="ARBA00022984"/>
    </source>
</evidence>
<dbReference type="UniPathway" id="UPA00219"/>
<comment type="catalytic activity">
    <reaction evidence="11 12">
        <text>phosphoenolpyruvate + UDP-N-acetyl-alpha-D-glucosamine = UDP-N-acetyl-3-O-(1-carboxyvinyl)-alpha-D-glucosamine + phosphate</text>
        <dbReference type="Rhea" id="RHEA:18681"/>
        <dbReference type="ChEBI" id="CHEBI:43474"/>
        <dbReference type="ChEBI" id="CHEBI:57705"/>
        <dbReference type="ChEBI" id="CHEBI:58702"/>
        <dbReference type="ChEBI" id="CHEBI:68483"/>
        <dbReference type="EC" id="2.5.1.7"/>
    </reaction>
</comment>
<feature type="binding site" evidence="12">
    <location>
        <position position="326"/>
    </location>
    <ligand>
        <name>UDP-N-acetyl-alpha-D-glucosamine</name>
        <dbReference type="ChEBI" id="CHEBI:57705"/>
    </ligand>
</feature>
<dbReference type="STRING" id="1798002.A2478_00545"/>
<evidence type="ECO:0000256" key="12">
    <source>
        <dbReference type="HAMAP-Rule" id="MF_00111"/>
    </source>
</evidence>
<dbReference type="NCBIfam" id="TIGR01072">
    <property type="entry name" value="murA"/>
    <property type="match status" value="1"/>
</dbReference>
<dbReference type="GO" id="GO:0051301">
    <property type="term" value="P:cell division"/>
    <property type="evidence" value="ECO:0007669"/>
    <property type="project" value="UniProtKB-KW"/>
</dbReference>
<dbReference type="InterPro" id="IPR005750">
    <property type="entry name" value="UDP_GlcNAc_COvinyl_MurA"/>
</dbReference>
<dbReference type="PANTHER" id="PTHR43783">
    <property type="entry name" value="UDP-N-ACETYLGLUCOSAMINE 1-CARBOXYVINYLTRANSFERASE"/>
    <property type="match status" value="1"/>
</dbReference>
<evidence type="ECO:0000313" key="14">
    <source>
        <dbReference type="EMBL" id="OGF30923.1"/>
    </source>
</evidence>
<keyword evidence="6 12" id="KW-0133">Cell shape</keyword>
<dbReference type="GO" id="GO:0008760">
    <property type="term" value="F:UDP-N-acetylglucosamine 1-carboxyvinyltransferase activity"/>
    <property type="evidence" value="ECO:0007669"/>
    <property type="project" value="UniProtKB-UniRule"/>
</dbReference>
<dbReference type="GO" id="GO:0009252">
    <property type="term" value="P:peptidoglycan biosynthetic process"/>
    <property type="evidence" value="ECO:0007669"/>
    <property type="project" value="UniProtKB-UniRule"/>
</dbReference>
<dbReference type="EC" id="2.5.1.7" evidence="12"/>
<evidence type="ECO:0000256" key="3">
    <source>
        <dbReference type="ARBA" id="ARBA00022490"/>
    </source>
</evidence>
<dbReference type="Gene3D" id="3.65.10.10">
    <property type="entry name" value="Enolpyruvate transferase domain"/>
    <property type="match status" value="2"/>
</dbReference>
<evidence type="ECO:0000256" key="9">
    <source>
        <dbReference type="ARBA" id="ARBA00023316"/>
    </source>
</evidence>
<feature type="domain" description="Enolpyruvate transferase" evidence="13">
    <location>
        <begin position="7"/>
        <end position="406"/>
    </location>
</feature>
<comment type="similarity">
    <text evidence="10 12">Belongs to the EPSP synthase family. MurA subfamily.</text>
</comment>
<dbReference type="InterPro" id="IPR013792">
    <property type="entry name" value="RNA3'P_cycl/enolpyr_Trfase_a/b"/>
</dbReference>
<evidence type="ECO:0000259" key="13">
    <source>
        <dbReference type="Pfam" id="PF00275"/>
    </source>
</evidence>
<dbReference type="GO" id="GO:0008360">
    <property type="term" value="P:regulation of cell shape"/>
    <property type="evidence" value="ECO:0007669"/>
    <property type="project" value="UniProtKB-KW"/>
</dbReference>
<protein>
    <recommendedName>
        <fullName evidence="12">UDP-N-acetylglucosamine 1-carboxyvinyltransferase</fullName>
        <ecNumber evidence="12">2.5.1.7</ecNumber>
    </recommendedName>
    <alternativeName>
        <fullName evidence="12">Enoylpyruvate transferase</fullName>
    </alternativeName>
    <alternativeName>
        <fullName evidence="12">UDP-N-acetylglucosamine enolpyruvyl transferase</fullName>
        <shortName evidence="12">EPT</shortName>
    </alternativeName>
</protein>
<proteinExistence type="inferred from homology"/>
<comment type="pathway">
    <text evidence="2 12">Cell wall biogenesis; peptidoglycan biosynthesis.</text>
</comment>
<comment type="subcellular location">
    <subcellularLocation>
        <location evidence="1 12">Cytoplasm</location>
    </subcellularLocation>
</comment>
<keyword evidence="7 12" id="KW-0573">Peptidoglycan synthesis</keyword>
<sequence>MSKFIITGGKRLSGEIEVMGAKNAALKILAASILSDKKMIVTNVPNIEEINRLLELMEAIGTEVHREGSTLTLQTKEIATTELDPTLVSKIRASVLLVGPLLIRSGEVRMPHPGGCAIGQRPIDLFIEGYKKLGAEIKEDNDGYTFKCKKFKGMTYIFPKISVTVTEALMMAATMAEGTTVLKNAACEPEIQVLAEYLNRVGAKIEGAGTNTIKIEGVKELTADTYEVIPDRIEAGSFAILGALIGDDIKIVNCRPDHLESLWAMFDRMGIDYQLGKDWVQVFGGVKIKAVDVQTHEYPGFVTDLQQPFTVLLTQADGMSLVHETIFEGRLFYTDMLKMMGANIIMCDPHRVIVNGPTKLYGRRLTSPDLRAGFAMVLAGLVAEGTTEIDNIYQIDRGYSQIEKRLQKLGAEIKRVVD</sequence>
<gene>
    <name evidence="12" type="primary">murA</name>
    <name evidence="14" type="ORF">A2478_00545</name>
</gene>
<feature type="binding site" evidence="12">
    <location>
        <begin position="121"/>
        <end position="125"/>
    </location>
    <ligand>
        <name>UDP-N-acetyl-alpha-D-glucosamine</name>
        <dbReference type="ChEBI" id="CHEBI:57705"/>
    </ligand>
</feature>
<feature type="binding site" evidence="12">
    <location>
        <position position="92"/>
    </location>
    <ligand>
        <name>UDP-N-acetyl-alpha-D-glucosamine</name>
        <dbReference type="ChEBI" id="CHEBI:57705"/>
    </ligand>
</feature>
<dbReference type="InterPro" id="IPR001986">
    <property type="entry name" value="Enolpyruvate_Tfrase_dom"/>
</dbReference>
<evidence type="ECO:0000313" key="15">
    <source>
        <dbReference type="Proteomes" id="UP000179001"/>
    </source>
</evidence>
<evidence type="ECO:0000256" key="10">
    <source>
        <dbReference type="ARBA" id="ARBA00038367"/>
    </source>
</evidence>
<evidence type="ECO:0000256" key="2">
    <source>
        <dbReference type="ARBA" id="ARBA00004752"/>
    </source>
</evidence>
<dbReference type="Proteomes" id="UP000179001">
    <property type="component" value="Unassembled WGS sequence"/>
</dbReference>
<keyword evidence="5 12" id="KW-0808">Transferase</keyword>
<reference evidence="14 15" key="1">
    <citation type="journal article" date="2016" name="Nat. Commun.">
        <title>Thousands of microbial genomes shed light on interconnected biogeochemical processes in an aquifer system.</title>
        <authorList>
            <person name="Anantharaman K."/>
            <person name="Brown C.T."/>
            <person name="Hug L.A."/>
            <person name="Sharon I."/>
            <person name="Castelle C.J."/>
            <person name="Probst A.J."/>
            <person name="Thomas B.C."/>
            <person name="Singh A."/>
            <person name="Wilkins M.J."/>
            <person name="Karaoz U."/>
            <person name="Brodie E.L."/>
            <person name="Williams K.H."/>
            <person name="Hubbard S.S."/>
            <person name="Banfield J.F."/>
        </authorList>
    </citation>
    <scope>NUCLEOTIDE SEQUENCE [LARGE SCALE GENOMIC DNA]</scope>
</reference>